<comment type="caution">
    <text evidence="1">The sequence shown here is derived from an EMBL/GenBank/DDBJ whole genome shotgun (WGS) entry which is preliminary data.</text>
</comment>
<proteinExistence type="predicted"/>
<protein>
    <submittedName>
        <fullName evidence="1">Uncharacterized protein</fullName>
    </submittedName>
</protein>
<accession>A0ACC1Q8I5</accession>
<sequence>MVDTPCHTQIGRRAQSVPVSPPAAAEKLTLTVGADESCVLIDEEDGSIVAVILRGASGTDVDGSLAFLEWATTRVHHGSPLGIFCATPTQDPHDLHPQTPGLRGSAV</sequence>
<dbReference type="EMBL" id="JANSHE010000220">
    <property type="protein sequence ID" value="KAJ3014289.1"/>
    <property type="molecule type" value="Genomic_DNA"/>
</dbReference>
<organism evidence="1 2">
    <name type="scientific">Trametes sanguinea</name>
    <dbReference type="NCBI Taxonomy" id="158606"/>
    <lineage>
        <taxon>Eukaryota</taxon>
        <taxon>Fungi</taxon>
        <taxon>Dikarya</taxon>
        <taxon>Basidiomycota</taxon>
        <taxon>Agaricomycotina</taxon>
        <taxon>Agaricomycetes</taxon>
        <taxon>Polyporales</taxon>
        <taxon>Polyporaceae</taxon>
        <taxon>Trametes</taxon>
    </lineage>
</organism>
<evidence type="ECO:0000313" key="2">
    <source>
        <dbReference type="Proteomes" id="UP001144978"/>
    </source>
</evidence>
<gene>
    <name evidence="1" type="ORF">NUW54_g1340</name>
</gene>
<dbReference type="Proteomes" id="UP001144978">
    <property type="component" value="Unassembled WGS sequence"/>
</dbReference>
<keyword evidence="2" id="KW-1185">Reference proteome</keyword>
<evidence type="ECO:0000313" key="1">
    <source>
        <dbReference type="EMBL" id="KAJ3014289.1"/>
    </source>
</evidence>
<name>A0ACC1Q8I5_9APHY</name>
<reference evidence="1" key="1">
    <citation type="submission" date="2022-08" db="EMBL/GenBank/DDBJ databases">
        <title>Genome Sequence of Pycnoporus sanguineus.</title>
        <authorList>
            <person name="Buettner E."/>
        </authorList>
    </citation>
    <scope>NUCLEOTIDE SEQUENCE</scope>
    <source>
        <strain evidence="1">CG-C14</strain>
    </source>
</reference>